<evidence type="ECO:0000256" key="5">
    <source>
        <dbReference type="ARBA" id="ARBA00022840"/>
    </source>
</evidence>
<dbReference type="InParanoid" id="A0A1Y1U9G6"/>
<feature type="region of interest" description="Disordered" evidence="8">
    <location>
        <begin position="1"/>
        <end position="107"/>
    </location>
</feature>
<feature type="region of interest" description="Disordered" evidence="8">
    <location>
        <begin position="423"/>
        <end position="450"/>
    </location>
</feature>
<dbReference type="GO" id="GO:0033314">
    <property type="term" value="P:mitotic DNA replication checkpoint signaling"/>
    <property type="evidence" value="ECO:0007669"/>
    <property type="project" value="TreeGrafter"/>
</dbReference>
<dbReference type="GO" id="GO:0003689">
    <property type="term" value="F:DNA clamp loader activity"/>
    <property type="evidence" value="ECO:0007669"/>
    <property type="project" value="TreeGrafter"/>
</dbReference>
<keyword evidence="6" id="KW-0539">Nucleus</keyword>
<dbReference type="PANTHER" id="PTHR12172">
    <property type="entry name" value="CELL CYCLE CHECKPOINT PROTEIN RAD17"/>
    <property type="match status" value="1"/>
</dbReference>
<evidence type="ECO:0000256" key="8">
    <source>
        <dbReference type="SAM" id="MobiDB-lite"/>
    </source>
</evidence>
<dbReference type="GO" id="GO:0000077">
    <property type="term" value="P:DNA damage checkpoint signaling"/>
    <property type="evidence" value="ECO:0007669"/>
    <property type="project" value="TreeGrafter"/>
</dbReference>
<dbReference type="GeneID" id="33560514"/>
<dbReference type="GO" id="GO:0006281">
    <property type="term" value="P:DNA repair"/>
    <property type="evidence" value="ECO:0007669"/>
    <property type="project" value="InterPro"/>
</dbReference>
<dbReference type="STRING" id="4999.A0A1Y1U9G6"/>
<keyword evidence="4" id="KW-0227">DNA damage</keyword>
<dbReference type="PANTHER" id="PTHR12172:SF0">
    <property type="entry name" value="CELL CYCLE CHECKPOINT PROTEIN RAD17"/>
    <property type="match status" value="1"/>
</dbReference>
<dbReference type="SUPFAM" id="SSF52540">
    <property type="entry name" value="P-loop containing nucleoside triphosphate hydrolases"/>
    <property type="match status" value="1"/>
</dbReference>
<evidence type="ECO:0000256" key="3">
    <source>
        <dbReference type="ARBA" id="ARBA00022741"/>
    </source>
</evidence>
<dbReference type="GO" id="GO:0005634">
    <property type="term" value="C:nucleus"/>
    <property type="evidence" value="ECO:0007669"/>
    <property type="project" value="UniProtKB-SubCell"/>
</dbReference>
<reference evidence="9 10" key="1">
    <citation type="submission" date="2017-03" db="EMBL/GenBank/DDBJ databases">
        <title>Widespread Adenine N6-methylation of Active Genes in Fungi.</title>
        <authorList>
            <consortium name="DOE Joint Genome Institute"/>
            <person name="Mondo S.J."/>
            <person name="Dannebaum R.O."/>
            <person name="Kuo R.C."/>
            <person name="Louie K.B."/>
            <person name="Bewick A.J."/>
            <person name="Labutti K."/>
            <person name="Haridas S."/>
            <person name="Kuo A."/>
            <person name="Salamov A."/>
            <person name="Ahrendt S.R."/>
            <person name="Lau R."/>
            <person name="Bowen B.P."/>
            <person name="Lipzen A."/>
            <person name="Sullivan W."/>
            <person name="Andreopoulos W.B."/>
            <person name="Clum A."/>
            <person name="Lindquist E."/>
            <person name="Daum C."/>
            <person name="Northen T.R."/>
            <person name="Ramamoorthy G."/>
            <person name="Schmitz R.J."/>
            <person name="Gryganskyi A."/>
            <person name="Culley D."/>
            <person name="Magnuson J."/>
            <person name="James T.Y."/>
            <person name="O'Malley M.A."/>
            <person name="Stajich J.E."/>
            <person name="Spatafora J.W."/>
            <person name="Visel A."/>
            <person name="Grigoriev I.V."/>
        </authorList>
    </citation>
    <scope>NUCLEOTIDE SEQUENCE [LARGE SCALE GENOMIC DNA]</scope>
    <source>
        <strain evidence="9 10">NRRL Y-17943</strain>
    </source>
</reference>
<comment type="subcellular location">
    <subcellularLocation>
        <location evidence="1">Nucleus</location>
    </subcellularLocation>
</comment>
<evidence type="ECO:0000313" key="9">
    <source>
        <dbReference type="EMBL" id="ORX33735.1"/>
    </source>
</evidence>
<keyword evidence="3" id="KW-0547">Nucleotide-binding</keyword>
<feature type="compositionally biased region" description="Low complexity" evidence="8">
    <location>
        <begin position="8"/>
        <end position="25"/>
    </location>
</feature>
<comment type="caution">
    <text evidence="9">The sequence shown here is derived from an EMBL/GenBank/DDBJ whole genome shotgun (WGS) entry which is preliminary data.</text>
</comment>
<feature type="region of interest" description="Disordered" evidence="8">
    <location>
        <begin position="726"/>
        <end position="765"/>
    </location>
</feature>
<dbReference type="EMBL" id="NBSH01000017">
    <property type="protein sequence ID" value="ORX33735.1"/>
    <property type="molecule type" value="Genomic_DNA"/>
</dbReference>
<evidence type="ECO:0000256" key="7">
    <source>
        <dbReference type="ARBA" id="ARBA00023306"/>
    </source>
</evidence>
<evidence type="ECO:0000256" key="4">
    <source>
        <dbReference type="ARBA" id="ARBA00022763"/>
    </source>
</evidence>
<dbReference type="GO" id="GO:0005524">
    <property type="term" value="F:ATP binding"/>
    <property type="evidence" value="ECO:0007669"/>
    <property type="project" value="UniProtKB-KW"/>
</dbReference>
<evidence type="ECO:0000256" key="1">
    <source>
        <dbReference type="ARBA" id="ARBA00004123"/>
    </source>
</evidence>
<keyword evidence="7" id="KW-0131">Cell cycle</keyword>
<keyword evidence="10" id="KW-1185">Reference proteome</keyword>
<evidence type="ECO:0000256" key="6">
    <source>
        <dbReference type="ARBA" id="ARBA00023242"/>
    </source>
</evidence>
<proteinExistence type="inferred from homology"/>
<evidence type="ECO:0000313" key="10">
    <source>
        <dbReference type="Proteomes" id="UP000193218"/>
    </source>
</evidence>
<feature type="compositionally biased region" description="Acidic residues" evidence="8">
    <location>
        <begin position="744"/>
        <end position="765"/>
    </location>
</feature>
<sequence length="765" mass="83111">MPGDARSSKGPSPSSPSSSSKTVSKMGPPPAKKMGSLSSIQAKLNFSARPSTGSTTIQTKNAEDRKKMPPPTLTAKAVPVVPSSSRAPNISSKSAPSLGASTKDKGRANDNLEIMDDEDEAFEATIKALDSTSGMMWADRYAPTNEVDLAPGKARLKKVKGWLHEALYGHPPNTAPQGESLERLRDKVRKYRRILLLTGPAGAGKTTSFRVIAQEMGLDVVEWNEAIEERSLGGGFDRESPVYKLTSFLSRNSFTPLAMTQSSSQASSSRPKARPRILLLSSIPNVSHLPTKEAFQAALLSFCQSYTSSSCPLVIIYSSVGSSGRAEESWMDRERGSTDGITEILGKDMRDGPWSTEVDFLPLAPSFAVRALNRILPLAVKSPSDRPPASALQLIALTCNGDLRSAVNSLQLLCSRVAKQDGRKRKRDDEELNSKSKAKGRGSQGGKGAKLDLSDQLRAVLDVVSRKEQSLNLFHSLGKIFYNKRVTDPGIEEEDRELYSFVRAMPEPDGLPSHLKDFERSRSMVQIEAFIPTIPVDTSSFALWVHQSLPAYCTDVDQVGAALDDLCSADVMRTEEDIWQSSTHAIAYALHLTIRGVQMALPSPVPRNRQKIVKPQFFESYRLSRINTDKLNYGAAYLTKKAIAASAKLAGAGGAPSVDDPPWGGMIPKDVIATEMLPMMIKIQSASKTPLLPSAVQSLAMPPYAMLTMGEIELRANEDISQELSELAVGEEESEVVDTSVWVDESDNAPQEDDALAGDDIENWD</sequence>
<name>A0A1Y1U9G6_9TREE</name>
<keyword evidence="5" id="KW-0067">ATP-binding</keyword>
<dbReference type="AlphaFoldDB" id="A0A1Y1U9G6"/>
<dbReference type="RefSeq" id="XP_021868034.1">
    <property type="nucleotide sequence ID" value="XM_022018705.1"/>
</dbReference>
<dbReference type="InterPro" id="IPR004582">
    <property type="entry name" value="Checkpoint_prot_Rad17_Rad24"/>
</dbReference>
<feature type="compositionally biased region" description="Polar residues" evidence="8">
    <location>
        <begin position="82"/>
        <end position="95"/>
    </location>
</feature>
<feature type="compositionally biased region" description="Polar residues" evidence="8">
    <location>
        <begin position="36"/>
        <end position="60"/>
    </location>
</feature>
<dbReference type="Gene3D" id="3.40.50.300">
    <property type="entry name" value="P-loop containing nucleotide triphosphate hydrolases"/>
    <property type="match status" value="1"/>
</dbReference>
<comment type="similarity">
    <text evidence="2">Belongs to the rad17/RAD24 family.</text>
</comment>
<dbReference type="Proteomes" id="UP000193218">
    <property type="component" value="Unassembled WGS sequence"/>
</dbReference>
<dbReference type="InterPro" id="IPR027417">
    <property type="entry name" value="P-loop_NTPase"/>
</dbReference>
<organism evidence="9 10">
    <name type="scientific">Kockovaella imperatae</name>
    <dbReference type="NCBI Taxonomy" id="4999"/>
    <lineage>
        <taxon>Eukaryota</taxon>
        <taxon>Fungi</taxon>
        <taxon>Dikarya</taxon>
        <taxon>Basidiomycota</taxon>
        <taxon>Agaricomycotina</taxon>
        <taxon>Tremellomycetes</taxon>
        <taxon>Tremellales</taxon>
        <taxon>Cuniculitremaceae</taxon>
        <taxon>Kockovaella</taxon>
    </lineage>
</organism>
<evidence type="ECO:0000256" key="2">
    <source>
        <dbReference type="ARBA" id="ARBA00006168"/>
    </source>
</evidence>
<dbReference type="FunCoup" id="A0A1Y1U9G6">
    <property type="interactions" value="456"/>
</dbReference>
<dbReference type="Pfam" id="PF03215">
    <property type="entry name" value="Rad17"/>
    <property type="match status" value="1"/>
</dbReference>
<dbReference type="OrthoDB" id="10265971at2759"/>
<protein>
    <submittedName>
        <fullName evidence="9">Rad17 cell cycle checkpoint protein-domain-containing protein</fullName>
    </submittedName>
</protein>
<accession>A0A1Y1U9G6</accession>
<gene>
    <name evidence="9" type="ORF">BD324DRAFT_653791</name>
</gene>
<dbReference type="GO" id="GO:0003682">
    <property type="term" value="F:chromatin binding"/>
    <property type="evidence" value="ECO:0007669"/>
    <property type="project" value="TreeGrafter"/>
</dbReference>